<evidence type="ECO:0000259" key="2">
    <source>
        <dbReference type="PROSITE" id="PS50110"/>
    </source>
</evidence>
<dbReference type="PROSITE" id="PS50110">
    <property type="entry name" value="RESPONSE_REGULATORY"/>
    <property type="match status" value="1"/>
</dbReference>
<evidence type="ECO:0000259" key="3">
    <source>
        <dbReference type="PROSITE" id="PS50883"/>
    </source>
</evidence>
<dbReference type="InterPro" id="IPR050706">
    <property type="entry name" value="Cyclic-di-GMP_PDE-like"/>
</dbReference>
<organism evidence="4 5">
    <name type="scientific">Litorilituus lipolyticus</name>
    <dbReference type="NCBI Taxonomy" id="2491017"/>
    <lineage>
        <taxon>Bacteria</taxon>
        <taxon>Pseudomonadati</taxon>
        <taxon>Pseudomonadota</taxon>
        <taxon>Gammaproteobacteria</taxon>
        <taxon>Alteromonadales</taxon>
        <taxon>Colwelliaceae</taxon>
        <taxon>Litorilituus</taxon>
    </lineage>
</organism>
<accession>A0A502L6E6</accession>
<evidence type="ECO:0000313" key="4">
    <source>
        <dbReference type="EMBL" id="TPH19266.1"/>
    </source>
</evidence>
<dbReference type="InterPro" id="IPR001789">
    <property type="entry name" value="Sig_transdc_resp-reg_receiver"/>
</dbReference>
<dbReference type="InterPro" id="IPR011006">
    <property type="entry name" value="CheY-like_superfamily"/>
</dbReference>
<dbReference type="Gene3D" id="3.20.20.450">
    <property type="entry name" value="EAL domain"/>
    <property type="match status" value="1"/>
</dbReference>
<feature type="domain" description="Response regulatory" evidence="2">
    <location>
        <begin position="5"/>
        <end position="125"/>
    </location>
</feature>
<dbReference type="PROSITE" id="PS50883">
    <property type="entry name" value="EAL"/>
    <property type="match status" value="1"/>
</dbReference>
<reference evidence="4 5" key="1">
    <citation type="submission" date="2019-01" db="EMBL/GenBank/DDBJ databases">
        <title>Litorilituus lipolytica sp. nov., isolated from intertidal sand of the Yellow Sea in China.</title>
        <authorList>
            <person name="Liu A."/>
        </authorList>
    </citation>
    <scope>NUCLEOTIDE SEQUENCE [LARGE SCALE GENOMIC DNA]</scope>
    <source>
        <strain evidence="4 5">RZ04</strain>
    </source>
</reference>
<gene>
    <name evidence="4" type="ORF">EPA86_00640</name>
</gene>
<dbReference type="Pfam" id="PF00563">
    <property type="entry name" value="EAL"/>
    <property type="match status" value="1"/>
</dbReference>
<sequence length="411" mass="45605">MNSLSILVVDDSNVQRNHVINMCLEQKVQQVHGAENGLVAIEKLKLTQYDLVFIDLEMPVMDGVELARKIAKDELAGSVIILSSKDPSLILSIGTMAESDGLNVLGTFKKPLQVKDLETSLKMLATRKVKTDSHTLYNRLTKEDILQGVQNKEITLFYQPKLTCKGLLLKGVEALARWEHSTLGFVSPVEFITAAEQFNVISQLTHYLFELALAQKANWRKHGVNFHLAFNLSPLSLSDCDLAEKISQQVNHYQIDAKDIVLEVTENAICGEVSSAIETLAKLRLAGFKLAIDDYGTGFANAQQLSRVPATELKLDRILVDNVATRPQQLAILKSTVNLAKDLTLNTVAEGIENYEDFTLVSDLGVDLVQGYYFAKPMDSTALVSWLKKDLAKIRKTLQEKLAETKNNCSS</sequence>
<comment type="caution">
    <text evidence="4">The sequence shown here is derived from an EMBL/GenBank/DDBJ whole genome shotgun (WGS) entry which is preliminary data.</text>
</comment>
<dbReference type="GO" id="GO:0000160">
    <property type="term" value="P:phosphorelay signal transduction system"/>
    <property type="evidence" value="ECO:0007669"/>
    <property type="project" value="InterPro"/>
</dbReference>
<dbReference type="SUPFAM" id="SSF141868">
    <property type="entry name" value="EAL domain-like"/>
    <property type="match status" value="1"/>
</dbReference>
<dbReference type="Proteomes" id="UP000315303">
    <property type="component" value="Unassembled WGS sequence"/>
</dbReference>
<dbReference type="InterPro" id="IPR035919">
    <property type="entry name" value="EAL_sf"/>
</dbReference>
<dbReference type="SMART" id="SM00448">
    <property type="entry name" value="REC"/>
    <property type="match status" value="1"/>
</dbReference>
<dbReference type="SUPFAM" id="SSF52172">
    <property type="entry name" value="CheY-like"/>
    <property type="match status" value="1"/>
</dbReference>
<dbReference type="PANTHER" id="PTHR33121">
    <property type="entry name" value="CYCLIC DI-GMP PHOSPHODIESTERASE PDEF"/>
    <property type="match status" value="1"/>
</dbReference>
<keyword evidence="1" id="KW-0597">Phosphoprotein</keyword>
<proteinExistence type="predicted"/>
<feature type="domain" description="EAL" evidence="3">
    <location>
        <begin position="138"/>
        <end position="391"/>
    </location>
</feature>
<dbReference type="AlphaFoldDB" id="A0A502L6E6"/>
<dbReference type="CDD" id="cd01948">
    <property type="entry name" value="EAL"/>
    <property type="match status" value="1"/>
</dbReference>
<dbReference type="GO" id="GO:0071111">
    <property type="term" value="F:cyclic-guanylate-specific phosphodiesterase activity"/>
    <property type="evidence" value="ECO:0007669"/>
    <property type="project" value="InterPro"/>
</dbReference>
<name>A0A502L6E6_9GAMM</name>
<feature type="modified residue" description="4-aspartylphosphate" evidence="1">
    <location>
        <position position="55"/>
    </location>
</feature>
<dbReference type="InterPro" id="IPR001633">
    <property type="entry name" value="EAL_dom"/>
</dbReference>
<dbReference type="Pfam" id="PF00072">
    <property type="entry name" value="Response_reg"/>
    <property type="match status" value="1"/>
</dbReference>
<dbReference type="OrthoDB" id="9812358at2"/>
<dbReference type="EMBL" id="SAWY01000001">
    <property type="protein sequence ID" value="TPH19266.1"/>
    <property type="molecule type" value="Genomic_DNA"/>
</dbReference>
<keyword evidence="5" id="KW-1185">Reference proteome</keyword>
<dbReference type="SMART" id="SM00052">
    <property type="entry name" value="EAL"/>
    <property type="match status" value="1"/>
</dbReference>
<dbReference type="PANTHER" id="PTHR33121:SF79">
    <property type="entry name" value="CYCLIC DI-GMP PHOSPHODIESTERASE PDED-RELATED"/>
    <property type="match status" value="1"/>
</dbReference>
<dbReference type="RefSeq" id="WP_140600855.1">
    <property type="nucleotide sequence ID" value="NZ_SAWY01000001.1"/>
</dbReference>
<protein>
    <submittedName>
        <fullName evidence="4">EAL domain-containing protein</fullName>
    </submittedName>
</protein>
<evidence type="ECO:0000313" key="5">
    <source>
        <dbReference type="Proteomes" id="UP000315303"/>
    </source>
</evidence>
<dbReference type="Gene3D" id="3.40.50.2300">
    <property type="match status" value="1"/>
</dbReference>
<evidence type="ECO:0000256" key="1">
    <source>
        <dbReference type="PROSITE-ProRule" id="PRU00169"/>
    </source>
</evidence>